<feature type="compositionally biased region" description="Basic residues" evidence="2">
    <location>
        <begin position="228"/>
        <end position="242"/>
    </location>
</feature>
<dbReference type="AlphaFoldDB" id="A0A9J6EY59"/>
<feature type="compositionally biased region" description="Polar residues" evidence="2">
    <location>
        <begin position="245"/>
        <end position="262"/>
    </location>
</feature>
<feature type="compositionally biased region" description="Low complexity" evidence="2">
    <location>
        <begin position="263"/>
        <end position="274"/>
    </location>
</feature>
<keyword evidence="1" id="KW-0862">Zinc</keyword>
<feature type="region of interest" description="Disordered" evidence="2">
    <location>
        <begin position="212"/>
        <end position="287"/>
    </location>
</feature>
<dbReference type="GO" id="GO:0003676">
    <property type="term" value="F:nucleic acid binding"/>
    <property type="evidence" value="ECO:0007669"/>
    <property type="project" value="InterPro"/>
</dbReference>
<dbReference type="InterPro" id="IPR001878">
    <property type="entry name" value="Znf_CCHC"/>
</dbReference>
<dbReference type="PROSITE" id="PS50158">
    <property type="entry name" value="ZF_CCHC"/>
    <property type="match status" value="1"/>
</dbReference>
<evidence type="ECO:0000256" key="1">
    <source>
        <dbReference type="PROSITE-ProRule" id="PRU00047"/>
    </source>
</evidence>
<protein>
    <recommendedName>
        <fullName evidence="3">CCHC-type domain-containing protein</fullName>
    </recommendedName>
</protein>
<reference evidence="4" key="1">
    <citation type="journal article" date="2020" name="Cell">
        <title>Large-Scale Comparative Analyses of Tick Genomes Elucidate Their Genetic Diversity and Vector Capacities.</title>
        <authorList>
            <consortium name="Tick Genome and Microbiome Consortium (TIGMIC)"/>
            <person name="Jia N."/>
            <person name="Wang J."/>
            <person name="Shi W."/>
            <person name="Du L."/>
            <person name="Sun Y."/>
            <person name="Zhan W."/>
            <person name="Jiang J.F."/>
            <person name="Wang Q."/>
            <person name="Zhang B."/>
            <person name="Ji P."/>
            <person name="Bell-Sakyi L."/>
            <person name="Cui X.M."/>
            <person name="Yuan T.T."/>
            <person name="Jiang B.G."/>
            <person name="Yang W.F."/>
            <person name="Lam T.T."/>
            <person name="Chang Q.C."/>
            <person name="Ding S.J."/>
            <person name="Wang X.J."/>
            <person name="Zhu J.G."/>
            <person name="Ruan X.D."/>
            <person name="Zhao L."/>
            <person name="Wei J.T."/>
            <person name="Ye R.Z."/>
            <person name="Que T.C."/>
            <person name="Du C.H."/>
            <person name="Zhou Y.H."/>
            <person name="Cheng J.X."/>
            <person name="Dai P.F."/>
            <person name="Guo W.B."/>
            <person name="Han X.H."/>
            <person name="Huang E.J."/>
            <person name="Li L.F."/>
            <person name="Wei W."/>
            <person name="Gao Y.C."/>
            <person name="Liu J.Z."/>
            <person name="Shao H.Z."/>
            <person name="Wang X."/>
            <person name="Wang C.C."/>
            <person name="Yang T.C."/>
            <person name="Huo Q.B."/>
            <person name="Li W."/>
            <person name="Chen H.Y."/>
            <person name="Chen S.E."/>
            <person name="Zhou L.G."/>
            <person name="Ni X.B."/>
            <person name="Tian J.H."/>
            <person name="Sheng Y."/>
            <person name="Liu T."/>
            <person name="Pan Y.S."/>
            <person name="Xia L.Y."/>
            <person name="Li J."/>
            <person name="Zhao F."/>
            <person name="Cao W.C."/>
        </authorList>
    </citation>
    <scope>NUCLEOTIDE SEQUENCE</scope>
    <source>
        <strain evidence="4">Rmic-2018</strain>
    </source>
</reference>
<feature type="compositionally biased region" description="Polar residues" evidence="2">
    <location>
        <begin position="129"/>
        <end position="141"/>
    </location>
</feature>
<comment type="caution">
    <text evidence="4">The sequence shown here is derived from an EMBL/GenBank/DDBJ whole genome shotgun (WGS) entry which is preliminary data.</text>
</comment>
<feature type="region of interest" description="Disordered" evidence="2">
    <location>
        <begin position="19"/>
        <end position="44"/>
    </location>
</feature>
<keyword evidence="5" id="KW-1185">Reference proteome</keyword>
<dbReference type="Proteomes" id="UP000821866">
    <property type="component" value="Chromosome 1"/>
</dbReference>
<organism evidence="4 5">
    <name type="scientific">Rhipicephalus microplus</name>
    <name type="common">Cattle tick</name>
    <name type="synonym">Boophilus microplus</name>
    <dbReference type="NCBI Taxonomy" id="6941"/>
    <lineage>
        <taxon>Eukaryota</taxon>
        <taxon>Metazoa</taxon>
        <taxon>Ecdysozoa</taxon>
        <taxon>Arthropoda</taxon>
        <taxon>Chelicerata</taxon>
        <taxon>Arachnida</taxon>
        <taxon>Acari</taxon>
        <taxon>Parasitiformes</taxon>
        <taxon>Ixodida</taxon>
        <taxon>Ixodoidea</taxon>
        <taxon>Ixodidae</taxon>
        <taxon>Rhipicephalinae</taxon>
        <taxon>Rhipicephalus</taxon>
        <taxon>Boophilus</taxon>
    </lineage>
</organism>
<evidence type="ECO:0000313" key="4">
    <source>
        <dbReference type="EMBL" id="KAH8039355.1"/>
    </source>
</evidence>
<feature type="compositionally biased region" description="Low complexity" evidence="2">
    <location>
        <begin position="158"/>
        <end position="169"/>
    </location>
</feature>
<feature type="compositionally biased region" description="Basic and acidic residues" evidence="2">
    <location>
        <begin position="97"/>
        <end position="114"/>
    </location>
</feature>
<evidence type="ECO:0000256" key="2">
    <source>
        <dbReference type="SAM" id="MobiDB-lite"/>
    </source>
</evidence>
<evidence type="ECO:0000313" key="5">
    <source>
        <dbReference type="Proteomes" id="UP000821866"/>
    </source>
</evidence>
<dbReference type="EMBL" id="JABSTU010000001">
    <property type="protein sequence ID" value="KAH8039355.1"/>
    <property type="molecule type" value="Genomic_DNA"/>
</dbReference>
<keyword evidence="1" id="KW-0863">Zinc-finger</keyword>
<feature type="region of interest" description="Disordered" evidence="2">
    <location>
        <begin position="78"/>
        <end position="169"/>
    </location>
</feature>
<proteinExistence type="predicted"/>
<gene>
    <name evidence="4" type="ORF">HPB51_005685</name>
</gene>
<accession>A0A9J6EY59</accession>
<keyword evidence="1" id="KW-0479">Metal-binding</keyword>
<evidence type="ECO:0000259" key="3">
    <source>
        <dbReference type="PROSITE" id="PS50158"/>
    </source>
</evidence>
<dbReference type="GO" id="GO:0008270">
    <property type="term" value="F:zinc ion binding"/>
    <property type="evidence" value="ECO:0007669"/>
    <property type="project" value="UniProtKB-KW"/>
</dbReference>
<feature type="domain" description="CCHC-type" evidence="3">
    <location>
        <begin position="466"/>
        <end position="479"/>
    </location>
</feature>
<sequence length="563" mass="61019">MDDQDRYRLSEDAKALAQAMMPPPGALPARPVRNPKHKRGTSFGGIPFVQLESLQSWTLQESRDNMVMAGKTAAADAVRRLSQAPRGDPICTSAPAAEEKMDMSESRKRPRPQDSSDDEADTRRKLAQANPQGESDSSADSWDSRLSYDSQYTEDSIDSSASSTTTGVASVIQVDPSTVTTGPPGVPAIDAPEGKAEGMDEALHHETVSPHPAAAFLKDATSADTTGKPRRKRNRNRRRRRTVPALQSTAVSPPSSGRQCKQTTTTGPLPTPHTALRHAASPTTETVDHDGFQTVRSKAALRRTKNLTSAALPVDPVVKGAVLYRPASAGGSFRNCPRLTIAQALSLHPGVAAIRVNQHGNVVAVDVTSQECLVKLLALTELKGISVTARQPADRRISMGFIHGVDSDAAEENLLSGLQSAVRVLSASREGRTVTLRFEGPVPPDHVTLFRVRFPVRPARPRPLECRQCGRYGHVRETCNWPDSCIRCGQSHPGESDCQNLRCVNCGGPHRADTRDCPRWQEQRRVATIMASSTTALSRRAVAAVVREEMREVRSYASAVKSH</sequence>
<dbReference type="VEuPathDB" id="VectorBase:LOC119186485"/>
<reference evidence="4" key="2">
    <citation type="submission" date="2021-09" db="EMBL/GenBank/DDBJ databases">
        <authorList>
            <person name="Jia N."/>
            <person name="Wang J."/>
            <person name="Shi W."/>
            <person name="Du L."/>
            <person name="Sun Y."/>
            <person name="Zhan W."/>
            <person name="Jiang J."/>
            <person name="Wang Q."/>
            <person name="Zhang B."/>
            <person name="Ji P."/>
            <person name="Sakyi L.B."/>
            <person name="Cui X."/>
            <person name="Yuan T."/>
            <person name="Jiang B."/>
            <person name="Yang W."/>
            <person name="Lam T.T.-Y."/>
            <person name="Chang Q."/>
            <person name="Ding S."/>
            <person name="Wang X."/>
            <person name="Zhu J."/>
            <person name="Ruan X."/>
            <person name="Zhao L."/>
            <person name="Wei J."/>
            <person name="Que T."/>
            <person name="Du C."/>
            <person name="Cheng J."/>
            <person name="Dai P."/>
            <person name="Han X."/>
            <person name="Huang E."/>
            <person name="Gao Y."/>
            <person name="Liu J."/>
            <person name="Shao H."/>
            <person name="Ye R."/>
            <person name="Li L."/>
            <person name="Wei W."/>
            <person name="Wang X."/>
            <person name="Wang C."/>
            <person name="Huo Q."/>
            <person name="Li W."/>
            <person name="Guo W."/>
            <person name="Chen H."/>
            <person name="Chen S."/>
            <person name="Zhou L."/>
            <person name="Zhou L."/>
            <person name="Ni X."/>
            <person name="Tian J."/>
            <person name="Zhou Y."/>
            <person name="Sheng Y."/>
            <person name="Liu T."/>
            <person name="Pan Y."/>
            <person name="Xia L."/>
            <person name="Li J."/>
            <person name="Zhao F."/>
            <person name="Cao W."/>
        </authorList>
    </citation>
    <scope>NUCLEOTIDE SEQUENCE</scope>
    <source>
        <strain evidence="4">Rmic-2018</strain>
        <tissue evidence="4">Larvae</tissue>
    </source>
</reference>
<name>A0A9J6EY59_RHIMP</name>